<comment type="caution">
    <text evidence="1">The sequence shown here is derived from an EMBL/GenBank/DDBJ whole genome shotgun (WGS) entry which is preliminary data.</text>
</comment>
<proteinExistence type="predicted"/>
<sequence>MGTLGSPRVRFFAAGRVAGEPAVRVFKALSERVESTGSAGT</sequence>
<reference evidence="1 2" key="1">
    <citation type="submission" date="2020-08" db="EMBL/GenBank/DDBJ databases">
        <title>Sequencing the genomes of 1000 actinobacteria strains.</title>
        <authorList>
            <person name="Klenk H.-P."/>
        </authorList>
    </citation>
    <scope>NUCLEOTIDE SEQUENCE [LARGE SCALE GENOMIC DNA]</scope>
    <source>
        <strain evidence="1 2">DSM 22826</strain>
    </source>
</reference>
<organism evidence="1 2">
    <name type="scientific">Paeniglutamicibacter cryotolerans</name>
    <dbReference type="NCBI Taxonomy" id="670079"/>
    <lineage>
        <taxon>Bacteria</taxon>
        <taxon>Bacillati</taxon>
        <taxon>Actinomycetota</taxon>
        <taxon>Actinomycetes</taxon>
        <taxon>Micrococcales</taxon>
        <taxon>Micrococcaceae</taxon>
        <taxon>Paeniglutamicibacter</taxon>
    </lineage>
</organism>
<protein>
    <submittedName>
        <fullName evidence="1">Uncharacterized protein</fullName>
    </submittedName>
</protein>
<name>A0A839QPF8_9MICC</name>
<keyword evidence="2" id="KW-1185">Reference proteome</keyword>
<gene>
    <name evidence="1" type="ORF">E9229_002772</name>
</gene>
<evidence type="ECO:0000313" key="1">
    <source>
        <dbReference type="EMBL" id="MBB2996525.1"/>
    </source>
</evidence>
<dbReference type="Proteomes" id="UP000523000">
    <property type="component" value="Unassembled WGS sequence"/>
</dbReference>
<accession>A0A839QPF8</accession>
<dbReference type="EMBL" id="JACHVS010000002">
    <property type="protein sequence ID" value="MBB2996525.1"/>
    <property type="molecule type" value="Genomic_DNA"/>
</dbReference>
<evidence type="ECO:0000313" key="2">
    <source>
        <dbReference type="Proteomes" id="UP000523000"/>
    </source>
</evidence>
<dbReference type="AlphaFoldDB" id="A0A839QPF8"/>